<dbReference type="Proteomes" id="UP001549164">
    <property type="component" value="Unassembled WGS sequence"/>
</dbReference>
<reference evidence="10 11" key="1">
    <citation type="submission" date="2024-06" db="EMBL/GenBank/DDBJ databases">
        <title>Genomic Encyclopedia of Type Strains, Phase IV (KMG-IV): sequencing the most valuable type-strain genomes for metagenomic binning, comparative biology and taxonomic classification.</title>
        <authorList>
            <person name="Goeker M."/>
        </authorList>
    </citation>
    <scope>NUCLEOTIDE SEQUENCE [LARGE SCALE GENOMIC DNA]</scope>
    <source>
        <strain evidence="10 11">DSM 28102</strain>
    </source>
</reference>
<name>A0ABV2ID91_9HYPH</name>
<evidence type="ECO:0000256" key="4">
    <source>
        <dbReference type="ARBA" id="ARBA00022475"/>
    </source>
</evidence>
<evidence type="ECO:0000256" key="1">
    <source>
        <dbReference type="ARBA" id="ARBA00004429"/>
    </source>
</evidence>
<evidence type="ECO:0000313" key="10">
    <source>
        <dbReference type="EMBL" id="MET3600874.1"/>
    </source>
</evidence>
<dbReference type="InterPro" id="IPR035906">
    <property type="entry name" value="MetI-like_sf"/>
</dbReference>
<keyword evidence="5 8" id="KW-0812">Transmembrane</keyword>
<evidence type="ECO:0000256" key="2">
    <source>
        <dbReference type="ARBA" id="ARBA00010072"/>
    </source>
</evidence>
<evidence type="ECO:0000259" key="9">
    <source>
        <dbReference type="PROSITE" id="PS50928"/>
    </source>
</evidence>
<evidence type="ECO:0000256" key="8">
    <source>
        <dbReference type="RuleBase" id="RU363032"/>
    </source>
</evidence>
<dbReference type="RefSeq" id="WP_354434750.1">
    <property type="nucleotide sequence ID" value="NZ_JBEPLY010000010.1"/>
</dbReference>
<dbReference type="NCBIfam" id="TIGR01726">
    <property type="entry name" value="HEQRo_perm_3TM"/>
    <property type="match status" value="1"/>
</dbReference>
<keyword evidence="3 8" id="KW-0813">Transport</keyword>
<keyword evidence="7 8" id="KW-0472">Membrane</keyword>
<evidence type="ECO:0000256" key="7">
    <source>
        <dbReference type="ARBA" id="ARBA00023136"/>
    </source>
</evidence>
<dbReference type="SUPFAM" id="SSF161098">
    <property type="entry name" value="MetI-like"/>
    <property type="match status" value="1"/>
</dbReference>
<proteinExistence type="inferred from homology"/>
<dbReference type="InterPro" id="IPR043429">
    <property type="entry name" value="ArtM/GltK/GlnP/TcyL/YhdX-like"/>
</dbReference>
<organism evidence="10 11">
    <name type="scientific">Martelella mangrovi</name>
    <dbReference type="NCBI Taxonomy" id="1397477"/>
    <lineage>
        <taxon>Bacteria</taxon>
        <taxon>Pseudomonadati</taxon>
        <taxon>Pseudomonadota</taxon>
        <taxon>Alphaproteobacteria</taxon>
        <taxon>Hyphomicrobiales</taxon>
        <taxon>Aurantimonadaceae</taxon>
        <taxon>Martelella</taxon>
    </lineage>
</organism>
<dbReference type="PROSITE" id="PS50928">
    <property type="entry name" value="ABC_TM1"/>
    <property type="match status" value="1"/>
</dbReference>
<feature type="domain" description="ABC transmembrane type-1" evidence="9">
    <location>
        <begin position="21"/>
        <end position="209"/>
    </location>
</feature>
<feature type="transmembrane region" description="Helical" evidence="8">
    <location>
        <begin position="20"/>
        <end position="46"/>
    </location>
</feature>
<comment type="subcellular location">
    <subcellularLocation>
        <location evidence="1">Cell inner membrane</location>
        <topology evidence="1">Multi-pass membrane protein</topology>
    </subcellularLocation>
    <subcellularLocation>
        <location evidence="8">Cell membrane</location>
        <topology evidence="8">Multi-pass membrane protein</topology>
    </subcellularLocation>
</comment>
<dbReference type="PANTHER" id="PTHR30614:SF35">
    <property type="entry name" value="ABC TRANSPORTER PERMEASE PROTEIN"/>
    <property type="match status" value="1"/>
</dbReference>
<comment type="similarity">
    <text evidence="2">Belongs to the binding-protein-dependent transport system permease family. HisMQ subfamily.</text>
</comment>
<dbReference type="EMBL" id="JBEPLY010000010">
    <property type="protein sequence ID" value="MET3600874.1"/>
    <property type="molecule type" value="Genomic_DNA"/>
</dbReference>
<keyword evidence="11" id="KW-1185">Reference proteome</keyword>
<feature type="transmembrane region" description="Helical" evidence="8">
    <location>
        <begin position="89"/>
        <end position="109"/>
    </location>
</feature>
<evidence type="ECO:0000256" key="3">
    <source>
        <dbReference type="ARBA" id="ARBA00022448"/>
    </source>
</evidence>
<evidence type="ECO:0000256" key="6">
    <source>
        <dbReference type="ARBA" id="ARBA00022989"/>
    </source>
</evidence>
<dbReference type="Gene3D" id="1.10.3720.10">
    <property type="entry name" value="MetI-like"/>
    <property type="match status" value="1"/>
</dbReference>
<evidence type="ECO:0000256" key="5">
    <source>
        <dbReference type="ARBA" id="ARBA00022692"/>
    </source>
</evidence>
<dbReference type="Pfam" id="PF00528">
    <property type="entry name" value="BPD_transp_1"/>
    <property type="match status" value="1"/>
</dbReference>
<comment type="caution">
    <text evidence="10">The sequence shown here is derived from an EMBL/GenBank/DDBJ whole genome shotgun (WGS) entry which is preliminary data.</text>
</comment>
<dbReference type="CDD" id="cd06261">
    <property type="entry name" value="TM_PBP2"/>
    <property type="match status" value="1"/>
</dbReference>
<gene>
    <name evidence="10" type="ORF">ABID12_002825</name>
</gene>
<sequence>MNYTFDYGWVIPYAPMLLEGVFVTIVLSLFGTIGGVALGLICAWTLTSGPERLRLPVTVYVEVIRNTPFLIQLFFIFFGLPALELRVSAFAAATITMILNVGAYSCEIVRAGIQATPRGQIEAGTSLAMSPFQVFRYIILFPALERVWPALSSQFIIVMLGTAVVSQIAVRDITFVASFIQSRNFRSFETFFVSLFIYLALAAVMRLLLDLLGRKIFPRRYARD</sequence>
<feature type="transmembrane region" description="Helical" evidence="8">
    <location>
        <begin position="191"/>
        <end position="209"/>
    </location>
</feature>
<dbReference type="InterPro" id="IPR010065">
    <property type="entry name" value="AA_ABC_transptr_permease_3TM"/>
</dbReference>
<keyword evidence="4" id="KW-1003">Cell membrane</keyword>
<accession>A0ABV2ID91</accession>
<evidence type="ECO:0000313" key="11">
    <source>
        <dbReference type="Proteomes" id="UP001549164"/>
    </source>
</evidence>
<dbReference type="PANTHER" id="PTHR30614">
    <property type="entry name" value="MEMBRANE COMPONENT OF AMINO ACID ABC TRANSPORTER"/>
    <property type="match status" value="1"/>
</dbReference>
<keyword evidence="6 8" id="KW-1133">Transmembrane helix</keyword>
<protein>
    <submittedName>
        <fullName evidence="10">Polar amino acid transport system permease protein</fullName>
    </submittedName>
</protein>
<feature type="transmembrane region" description="Helical" evidence="8">
    <location>
        <begin position="151"/>
        <end position="170"/>
    </location>
</feature>
<dbReference type="InterPro" id="IPR000515">
    <property type="entry name" value="MetI-like"/>
</dbReference>